<keyword evidence="2" id="KW-1185">Reference proteome</keyword>
<sequence length="72" mass="8206">MVFIWGYRSNSRNTAQYPSPVREDFGGHPASFPRMRVSYFRNVASHFGTFLSETFGPRRGSSVDLTSDELDL</sequence>
<proteinExistence type="predicted"/>
<dbReference type="Proteomes" id="UP001283361">
    <property type="component" value="Unassembled WGS sequence"/>
</dbReference>
<name>A0AAE1D4S1_9GAST</name>
<reference evidence="1" key="1">
    <citation type="journal article" date="2023" name="G3 (Bethesda)">
        <title>A reference genome for the long-term kleptoplast-retaining sea slug Elysia crispata morphotype clarki.</title>
        <authorList>
            <person name="Eastman K.E."/>
            <person name="Pendleton A.L."/>
            <person name="Shaikh M.A."/>
            <person name="Suttiyut T."/>
            <person name="Ogas R."/>
            <person name="Tomko P."/>
            <person name="Gavelis G."/>
            <person name="Widhalm J.R."/>
            <person name="Wisecaver J.H."/>
        </authorList>
    </citation>
    <scope>NUCLEOTIDE SEQUENCE</scope>
    <source>
        <strain evidence="1">ECLA1</strain>
    </source>
</reference>
<organism evidence="1 2">
    <name type="scientific">Elysia crispata</name>
    <name type="common">lettuce slug</name>
    <dbReference type="NCBI Taxonomy" id="231223"/>
    <lineage>
        <taxon>Eukaryota</taxon>
        <taxon>Metazoa</taxon>
        <taxon>Spiralia</taxon>
        <taxon>Lophotrochozoa</taxon>
        <taxon>Mollusca</taxon>
        <taxon>Gastropoda</taxon>
        <taxon>Heterobranchia</taxon>
        <taxon>Euthyneura</taxon>
        <taxon>Panpulmonata</taxon>
        <taxon>Sacoglossa</taxon>
        <taxon>Placobranchoidea</taxon>
        <taxon>Plakobranchidae</taxon>
        <taxon>Elysia</taxon>
    </lineage>
</organism>
<evidence type="ECO:0000313" key="2">
    <source>
        <dbReference type="Proteomes" id="UP001283361"/>
    </source>
</evidence>
<accession>A0AAE1D4S1</accession>
<comment type="caution">
    <text evidence="1">The sequence shown here is derived from an EMBL/GenBank/DDBJ whole genome shotgun (WGS) entry which is preliminary data.</text>
</comment>
<dbReference type="AlphaFoldDB" id="A0AAE1D4S1"/>
<evidence type="ECO:0000313" key="1">
    <source>
        <dbReference type="EMBL" id="KAK3757321.1"/>
    </source>
</evidence>
<protein>
    <submittedName>
        <fullName evidence="1">Uncharacterized protein</fullName>
    </submittedName>
</protein>
<dbReference type="EMBL" id="JAWDGP010005389">
    <property type="protein sequence ID" value="KAK3757321.1"/>
    <property type="molecule type" value="Genomic_DNA"/>
</dbReference>
<gene>
    <name evidence="1" type="ORF">RRG08_019972</name>
</gene>